<name>A0A6A6Q886_9PEZI</name>
<dbReference type="EMBL" id="MU004203">
    <property type="protein sequence ID" value="KAF2488502.1"/>
    <property type="molecule type" value="Genomic_DNA"/>
</dbReference>
<dbReference type="AlphaFoldDB" id="A0A6A6Q886"/>
<evidence type="ECO:0000313" key="2">
    <source>
        <dbReference type="EMBL" id="KAF2488502.1"/>
    </source>
</evidence>
<gene>
    <name evidence="2" type="ORF">BU16DRAFT_473881</name>
</gene>
<evidence type="ECO:0000256" key="1">
    <source>
        <dbReference type="SAM" id="MobiDB-lite"/>
    </source>
</evidence>
<accession>A0A6A6Q886</accession>
<keyword evidence="3" id="KW-1185">Reference proteome</keyword>
<reference evidence="2" key="1">
    <citation type="journal article" date="2020" name="Stud. Mycol.">
        <title>101 Dothideomycetes genomes: a test case for predicting lifestyles and emergence of pathogens.</title>
        <authorList>
            <person name="Haridas S."/>
            <person name="Albert R."/>
            <person name="Binder M."/>
            <person name="Bloem J."/>
            <person name="Labutti K."/>
            <person name="Salamov A."/>
            <person name="Andreopoulos B."/>
            <person name="Baker S."/>
            <person name="Barry K."/>
            <person name="Bills G."/>
            <person name="Bluhm B."/>
            <person name="Cannon C."/>
            <person name="Castanera R."/>
            <person name="Culley D."/>
            <person name="Daum C."/>
            <person name="Ezra D."/>
            <person name="Gonzalez J."/>
            <person name="Henrissat B."/>
            <person name="Kuo A."/>
            <person name="Liang C."/>
            <person name="Lipzen A."/>
            <person name="Lutzoni F."/>
            <person name="Magnuson J."/>
            <person name="Mondo S."/>
            <person name="Nolan M."/>
            <person name="Ohm R."/>
            <person name="Pangilinan J."/>
            <person name="Park H.-J."/>
            <person name="Ramirez L."/>
            <person name="Alfaro M."/>
            <person name="Sun H."/>
            <person name="Tritt A."/>
            <person name="Yoshinaga Y."/>
            <person name="Zwiers L.-H."/>
            <person name="Turgeon B."/>
            <person name="Goodwin S."/>
            <person name="Spatafora J."/>
            <person name="Crous P."/>
            <person name="Grigoriev I."/>
        </authorList>
    </citation>
    <scope>NUCLEOTIDE SEQUENCE</scope>
    <source>
        <strain evidence="2">CBS 269.34</strain>
    </source>
</reference>
<organism evidence="2 3">
    <name type="scientific">Lophium mytilinum</name>
    <dbReference type="NCBI Taxonomy" id="390894"/>
    <lineage>
        <taxon>Eukaryota</taxon>
        <taxon>Fungi</taxon>
        <taxon>Dikarya</taxon>
        <taxon>Ascomycota</taxon>
        <taxon>Pezizomycotina</taxon>
        <taxon>Dothideomycetes</taxon>
        <taxon>Pleosporomycetidae</taxon>
        <taxon>Mytilinidiales</taxon>
        <taxon>Mytilinidiaceae</taxon>
        <taxon>Lophium</taxon>
    </lineage>
</organism>
<proteinExistence type="predicted"/>
<evidence type="ECO:0000313" key="3">
    <source>
        <dbReference type="Proteomes" id="UP000799750"/>
    </source>
</evidence>
<feature type="region of interest" description="Disordered" evidence="1">
    <location>
        <begin position="82"/>
        <end position="104"/>
    </location>
</feature>
<dbReference type="Proteomes" id="UP000799750">
    <property type="component" value="Unassembled WGS sequence"/>
</dbReference>
<sequence>MAPNTDTNIWAQMSYAPPRGQCNYKPSLMSAKCPCLRFMLHPLKSSSTFECDGCSHHASFHNLENKAEDEVRKRWEVEQKAKEAEAQLNNASKSRKRPRLTDVPGSSLNFDFSWGNRLLIDQRVNREVHDDLEGSEDAVPITTRMITVRPKASTKSRPARKG</sequence>
<protein>
    <submittedName>
        <fullName evidence="2">Uncharacterized protein</fullName>
    </submittedName>
</protein>
<dbReference type="OrthoDB" id="5424021at2759"/>